<comment type="caution">
    <text evidence="1">The sequence shown here is derived from an EMBL/GenBank/DDBJ whole genome shotgun (WGS) entry which is preliminary data.</text>
</comment>
<dbReference type="EMBL" id="BGPR01003208">
    <property type="protein sequence ID" value="GBM85108.1"/>
    <property type="molecule type" value="Genomic_DNA"/>
</dbReference>
<name>A0A4Y2J737_ARAVE</name>
<gene>
    <name evidence="1" type="ORF">AVEN_62865_1</name>
</gene>
<accession>A0A4Y2J737</accession>
<evidence type="ECO:0000313" key="1">
    <source>
        <dbReference type="EMBL" id="GBM85108.1"/>
    </source>
</evidence>
<keyword evidence="2" id="KW-1185">Reference proteome</keyword>
<reference evidence="1 2" key="1">
    <citation type="journal article" date="2019" name="Sci. Rep.">
        <title>Orb-weaving spider Araneus ventricosus genome elucidates the spidroin gene catalogue.</title>
        <authorList>
            <person name="Kono N."/>
            <person name="Nakamura H."/>
            <person name="Ohtoshi R."/>
            <person name="Moran D.A.P."/>
            <person name="Shinohara A."/>
            <person name="Yoshida Y."/>
            <person name="Fujiwara M."/>
            <person name="Mori M."/>
            <person name="Tomita M."/>
            <person name="Arakawa K."/>
        </authorList>
    </citation>
    <scope>NUCLEOTIDE SEQUENCE [LARGE SCALE GENOMIC DNA]</scope>
</reference>
<dbReference type="AlphaFoldDB" id="A0A4Y2J737"/>
<evidence type="ECO:0000313" key="2">
    <source>
        <dbReference type="Proteomes" id="UP000499080"/>
    </source>
</evidence>
<organism evidence="1 2">
    <name type="scientific">Araneus ventricosus</name>
    <name type="common">Orbweaver spider</name>
    <name type="synonym">Epeira ventricosa</name>
    <dbReference type="NCBI Taxonomy" id="182803"/>
    <lineage>
        <taxon>Eukaryota</taxon>
        <taxon>Metazoa</taxon>
        <taxon>Ecdysozoa</taxon>
        <taxon>Arthropoda</taxon>
        <taxon>Chelicerata</taxon>
        <taxon>Arachnida</taxon>
        <taxon>Araneae</taxon>
        <taxon>Araneomorphae</taxon>
        <taxon>Entelegynae</taxon>
        <taxon>Araneoidea</taxon>
        <taxon>Araneidae</taxon>
        <taxon>Araneus</taxon>
    </lineage>
</organism>
<dbReference type="Proteomes" id="UP000499080">
    <property type="component" value="Unassembled WGS sequence"/>
</dbReference>
<protein>
    <submittedName>
        <fullName evidence="1">Uncharacterized protein</fullName>
    </submittedName>
</protein>
<proteinExistence type="predicted"/>
<sequence length="91" mass="10408">MFQDFLIETATGCKAVWGPVLLCSHATFCKNRPRHLLRIAGFTVRKLFTEPLINLGSSRHRPEETVGCFLYLKLHTASEYVLITLKQNEET</sequence>